<dbReference type="AlphaFoldDB" id="A0A6V7R475"/>
<name>A0A6V7R475_9BACL</name>
<dbReference type="InterPro" id="IPR051912">
    <property type="entry name" value="Alkylbase_DNA_Glycosylase/TA"/>
</dbReference>
<dbReference type="GO" id="GO:0032131">
    <property type="term" value="F:alkylated DNA binding"/>
    <property type="evidence" value="ECO:0007669"/>
    <property type="project" value="TreeGrafter"/>
</dbReference>
<keyword evidence="6" id="KW-0234">DNA repair</keyword>
<dbReference type="PANTHER" id="PTHR43003">
    <property type="entry name" value="DNA-3-METHYLADENINE GLYCOSYLASE"/>
    <property type="match status" value="1"/>
</dbReference>
<dbReference type="InterPro" id="IPR003265">
    <property type="entry name" value="HhH-GPD_domain"/>
</dbReference>
<dbReference type="FunFam" id="1.10.340.30:FF:000004">
    <property type="entry name" value="DNA-3-methyladenine glycosylase II"/>
    <property type="match status" value="1"/>
</dbReference>
<evidence type="ECO:0000256" key="6">
    <source>
        <dbReference type="ARBA" id="ARBA00023204"/>
    </source>
</evidence>
<evidence type="ECO:0000313" key="9">
    <source>
        <dbReference type="Proteomes" id="UP000521032"/>
    </source>
</evidence>
<dbReference type="EC" id="3.2.2.21" evidence="3"/>
<dbReference type="Gene3D" id="1.10.340.30">
    <property type="entry name" value="Hypothetical protein, domain 2"/>
    <property type="match status" value="1"/>
</dbReference>
<accession>A0A6V7R475</accession>
<evidence type="ECO:0000256" key="5">
    <source>
        <dbReference type="ARBA" id="ARBA00022801"/>
    </source>
</evidence>
<dbReference type="InterPro" id="IPR012904">
    <property type="entry name" value="OGG_N"/>
</dbReference>
<comment type="caution">
    <text evidence="8">The sequence shown here is derived from an EMBL/GenBank/DDBJ whole genome shotgun (WGS) entry which is preliminary data.</text>
</comment>
<keyword evidence="4" id="KW-0227">DNA damage</keyword>
<dbReference type="GO" id="GO:0006289">
    <property type="term" value="P:nucleotide-excision repair"/>
    <property type="evidence" value="ECO:0007669"/>
    <property type="project" value="InterPro"/>
</dbReference>
<dbReference type="PROSITE" id="PS00516">
    <property type="entry name" value="ALKYLBASE_DNA_GLYCOS"/>
    <property type="match status" value="1"/>
</dbReference>
<dbReference type="InterPro" id="IPR037046">
    <property type="entry name" value="AlkA_N_sf"/>
</dbReference>
<dbReference type="InterPro" id="IPR023170">
    <property type="entry name" value="HhH_base_excis_C"/>
</dbReference>
<dbReference type="Gene3D" id="1.10.1670.10">
    <property type="entry name" value="Helix-hairpin-Helix base-excision DNA repair enzymes (C-terminal)"/>
    <property type="match status" value="1"/>
</dbReference>
<feature type="domain" description="HhH-GPD" evidence="7">
    <location>
        <begin position="136"/>
        <end position="301"/>
    </location>
</feature>
<dbReference type="GO" id="GO:0008725">
    <property type="term" value="F:DNA-3-methyladenine glycosylase activity"/>
    <property type="evidence" value="ECO:0007669"/>
    <property type="project" value="TreeGrafter"/>
</dbReference>
<dbReference type="GO" id="GO:0005737">
    <property type="term" value="C:cytoplasm"/>
    <property type="evidence" value="ECO:0007669"/>
    <property type="project" value="TreeGrafter"/>
</dbReference>
<keyword evidence="9" id="KW-1185">Reference proteome</keyword>
<dbReference type="GO" id="GO:0006307">
    <property type="term" value="P:DNA alkylation repair"/>
    <property type="evidence" value="ECO:0007669"/>
    <property type="project" value="TreeGrafter"/>
</dbReference>
<organism evidence="8 9">
    <name type="scientific">Phocicoccus schoeneichii</name>
    <dbReference type="NCBI Taxonomy" id="1812261"/>
    <lineage>
        <taxon>Bacteria</taxon>
        <taxon>Bacillati</taxon>
        <taxon>Bacillota</taxon>
        <taxon>Bacilli</taxon>
        <taxon>Bacillales</taxon>
        <taxon>Salinicoccaceae</taxon>
        <taxon>Phocicoccus</taxon>
    </lineage>
</organism>
<evidence type="ECO:0000256" key="1">
    <source>
        <dbReference type="ARBA" id="ARBA00000086"/>
    </source>
</evidence>
<dbReference type="Proteomes" id="UP000521032">
    <property type="component" value="Unassembled WGS sequence"/>
</dbReference>
<dbReference type="InterPro" id="IPR011257">
    <property type="entry name" value="DNA_glycosylase"/>
</dbReference>
<protein>
    <recommendedName>
        <fullName evidence="3">DNA-3-methyladenine glycosylase II</fullName>
        <ecNumber evidence="3">3.2.2.21</ecNumber>
    </recommendedName>
</protein>
<evidence type="ECO:0000256" key="3">
    <source>
        <dbReference type="ARBA" id="ARBA00012000"/>
    </source>
</evidence>
<dbReference type="Gene3D" id="3.30.310.20">
    <property type="entry name" value="DNA-3-methyladenine glycosylase AlkA, N-terminal domain"/>
    <property type="match status" value="1"/>
</dbReference>
<dbReference type="GO" id="GO:0008534">
    <property type="term" value="F:oxidized purine nucleobase lesion DNA N-glycosylase activity"/>
    <property type="evidence" value="ECO:0007669"/>
    <property type="project" value="InterPro"/>
</dbReference>
<evidence type="ECO:0000313" key="8">
    <source>
        <dbReference type="EMBL" id="CAD2072207.1"/>
    </source>
</evidence>
<dbReference type="RefSeq" id="WP_186084696.1">
    <property type="nucleotide sequence ID" value="NZ_BMDB01000003.1"/>
</dbReference>
<dbReference type="Pfam" id="PF00730">
    <property type="entry name" value="HhH-GPD"/>
    <property type="match status" value="1"/>
</dbReference>
<dbReference type="GO" id="GO:0006285">
    <property type="term" value="P:base-excision repair, AP site formation"/>
    <property type="evidence" value="ECO:0007669"/>
    <property type="project" value="TreeGrafter"/>
</dbReference>
<dbReference type="SUPFAM" id="SSF55945">
    <property type="entry name" value="TATA-box binding protein-like"/>
    <property type="match status" value="1"/>
</dbReference>
<dbReference type="SUPFAM" id="SSF48150">
    <property type="entry name" value="DNA-glycosylase"/>
    <property type="match status" value="1"/>
</dbReference>
<dbReference type="EMBL" id="CAJEWE010000004">
    <property type="protein sequence ID" value="CAD2072207.1"/>
    <property type="molecule type" value="Genomic_DNA"/>
</dbReference>
<gene>
    <name evidence="8" type="primary">alkA</name>
    <name evidence="8" type="ORF">JEOSCH030_00220</name>
</gene>
<dbReference type="SMART" id="SM00478">
    <property type="entry name" value="ENDO3c"/>
    <property type="match status" value="1"/>
</dbReference>
<evidence type="ECO:0000256" key="4">
    <source>
        <dbReference type="ARBA" id="ARBA00022763"/>
    </source>
</evidence>
<dbReference type="GO" id="GO:0043916">
    <property type="term" value="F:DNA-7-methylguanine glycosylase activity"/>
    <property type="evidence" value="ECO:0007669"/>
    <property type="project" value="TreeGrafter"/>
</dbReference>
<dbReference type="PANTHER" id="PTHR43003:SF12">
    <property type="entry name" value="DNA-3-METHYLADENINE GLYCOSYLASE"/>
    <property type="match status" value="1"/>
</dbReference>
<dbReference type="Pfam" id="PF07934">
    <property type="entry name" value="OGG_N"/>
    <property type="match status" value="1"/>
</dbReference>
<dbReference type="CDD" id="cd00056">
    <property type="entry name" value="ENDO3c"/>
    <property type="match status" value="1"/>
</dbReference>
<evidence type="ECO:0000256" key="2">
    <source>
        <dbReference type="ARBA" id="ARBA00010817"/>
    </source>
</evidence>
<evidence type="ECO:0000259" key="7">
    <source>
        <dbReference type="SMART" id="SM00478"/>
    </source>
</evidence>
<proteinExistence type="inferred from homology"/>
<keyword evidence="5 8" id="KW-0378">Hydrolase</keyword>
<keyword evidence="8" id="KW-0326">Glycosidase</keyword>
<comment type="similarity">
    <text evidence="2">Belongs to the alkylbase DNA glycosidase AlkA family.</text>
</comment>
<sequence>MRYWIDKDTTIWIELPELFDFKVNLDYLKRDLNECLYEVMDDTVLKVIFNTLVKVSSDDNKYLVVEFLSGDIPKTMKDKEKFVSYVSNWFDLDTDLEEFYIIAGKDKLLKETIDRFYGLRTMGIPDLFEALCWGILGQQINIGFAYTLKRQFVEKFGDYIEYENKKYWIFPSYDTIAKLEPGDMTGVQLTKRKIEYIIGVAKEMSSGRLSKKELLEMNDFKKAEKALVKIRGIGPWTANYVLMRCLRYTNAFPIDDVGLHNSIKFQLDIDRKPTKDEILELSAGWSHWESYATFYLWRLKY</sequence>
<reference evidence="8 9" key="1">
    <citation type="submission" date="2020-07" db="EMBL/GenBank/DDBJ databases">
        <authorList>
            <person name="Criscuolo A."/>
        </authorList>
    </citation>
    <scope>NUCLEOTIDE SEQUENCE [LARGE SCALE GENOMIC DNA]</scope>
    <source>
        <strain evidence="9">CIP 111030</strain>
    </source>
</reference>
<dbReference type="GO" id="GO:0032993">
    <property type="term" value="C:protein-DNA complex"/>
    <property type="evidence" value="ECO:0007669"/>
    <property type="project" value="TreeGrafter"/>
</dbReference>
<comment type="catalytic activity">
    <reaction evidence="1">
        <text>Hydrolysis of alkylated DNA, releasing 3-methyladenine, 3-methylguanine, 7-methylguanine and 7-methyladenine.</text>
        <dbReference type="EC" id="3.2.2.21"/>
    </reaction>
</comment>
<dbReference type="InterPro" id="IPR000035">
    <property type="entry name" value="Alkylbase_DNA_glycsylse_CS"/>
</dbReference>